<keyword evidence="2" id="KW-1185">Reference proteome</keyword>
<evidence type="ECO:0000313" key="2">
    <source>
        <dbReference type="Proteomes" id="UP000578688"/>
    </source>
</evidence>
<organism evidence="1 2">
    <name type="scientific">Phytopseudomonas flavescens</name>
    <dbReference type="NCBI Taxonomy" id="29435"/>
    <lineage>
        <taxon>Bacteria</taxon>
        <taxon>Pseudomonadati</taxon>
        <taxon>Pseudomonadota</taxon>
        <taxon>Gammaproteobacteria</taxon>
        <taxon>Pseudomonadales</taxon>
        <taxon>Pseudomonadaceae</taxon>
        <taxon>Phytopseudomonas</taxon>
    </lineage>
</organism>
<dbReference type="Proteomes" id="UP000578688">
    <property type="component" value="Unassembled WGS sequence"/>
</dbReference>
<dbReference type="RefSeq" id="WP_179539344.1">
    <property type="nucleotide sequence ID" value="NZ_JACBYV010000001.1"/>
</dbReference>
<sequence length="296" mass="33086">MTEAGVGIYIAGIYLDPLMENLDKLEERFKGLDLYAELADRLDDSFDMMNAARAYWVNAEAEPKNRARAAKDILAVWHGFDSAVQEIEFSDLNALAHTVRRCIHPSKSAKDSGLMAALAICYAVEGLREVYDYQIELSQSHITSVPKNLTGEFPDLRQVQLERARAKLVLNEINARVSHADYVGEARLAMFAAGIHHYAESRYRAPRGYRIGDKMLSAINLSRSSAGGAKGAKTNRAQATENARLICTEEGRLKRLDPHISPSEFVARLCETKNLSPPTIRKHLRSLGLYPDKKRL</sequence>
<comment type="caution">
    <text evidence="1">The sequence shown here is derived from an EMBL/GenBank/DDBJ whole genome shotgun (WGS) entry which is preliminary data.</text>
</comment>
<gene>
    <name evidence="1" type="ORF">FHR27_003916</name>
</gene>
<protein>
    <submittedName>
        <fullName evidence="1">Uncharacterized protein</fullName>
    </submittedName>
</protein>
<evidence type="ECO:0000313" key="1">
    <source>
        <dbReference type="EMBL" id="NYH75306.1"/>
    </source>
</evidence>
<dbReference type="AlphaFoldDB" id="A0A7Z0BSK0"/>
<name>A0A7Z0BSK0_9GAMM</name>
<accession>A0A7Z0BSK0</accession>
<proteinExistence type="predicted"/>
<dbReference type="EMBL" id="JACBYV010000001">
    <property type="protein sequence ID" value="NYH75306.1"/>
    <property type="molecule type" value="Genomic_DNA"/>
</dbReference>
<reference evidence="1 2" key="1">
    <citation type="submission" date="2020-07" db="EMBL/GenBank/DDBJ databases">
        <title>Genomic analyses of the natural microbiome of Caenorhabditis elegans.</title>
        <authorList>
            <person name="Samuel B."/>
        </authorList>
    </citation>
    <scope>NUCLEOTIDE SEQUENCE [LARGE SCALE GENOMIC DNA]</scope>
    <source>
        <strain evidence="1 2">BIGb0408</strain>
    </source>
</reference>